<evidence type="ECO:0000313" key="2">
    <source>
        <dbReference type="Proteomes" id="UP001464555"/>
    </source>
</evidence>
<dbReference type="EMBL" id="JBBYHR010000007">
    <property type="protein sequence ID" value="MEL1245292.1"/>
    <property type="molecule type" value="Genomic_DNA"/>
</dbReference>
<keyword evidence="2" id="KW-1185">Reference proteome</keyword>
<protein>
    <submittedName>
        <fullName evidence="1">Uncharacterized protein</fullName>
    </submittedName>
</protein>
<comment type="caution">
    <text evidence="1">The sequence shown here is derived from an EMBL/GenBank/DDBJ whole genome shotgun (WGS) entry which is preliminary data.</text>
</comment>
<reference evidence="1 2" key="1">
    <citation type="submission" date="2024-04" db="EMBL/GenBank/DDBJ databases">
        <title>Flavobacterium sp. DGU11 16S ribosomal RNA gene Genome sequencing and assembly.</title>
        <authorList>
            <person name="Park S."/>
        </authorList>
    </citation>
    <scope>NUCLEOTIDE SEQUENCE [LARGE SCALE GENOMIC DNA]</scope>
    <source>
        <strain evidence="1 2">DGU11</strain>
    </source>
</reference>
<organism evidence="1 2">
    <name type="scientific">Flavobacterium arundinis</name>
    <dbReference type="NCBI Taxonomy" id="3139143"/>
    <lineage>
        <taxon>Bacteria</taxon>
        <taxon>Pseudomonadati</taxon>
        <taxon>Bacteroidota</taxon>
        <taxon>Flavobacteriia</taxon>
        <taxon>Flavobacteriales</taxon>
        <taxon>Flavobacteriaceae</taxon>
        <taxon>Flavobacterium</taxon>
    </lineage>
</organism>
<accession>A0ABU9HZE6</accession>
<dbReference type="RefSeq" id="WP_341697602.1">
    <property type="nucleotide sequence ID" value="NZ_JBBYHR010000007.1"/>
</dbReference>
<proteinExistence type="predicted"/>
<name>A0ABU9HZE6_9FLAO</name>
<sequence>MKNEILARYFSNVFLIGLSPSVNIFNRKIDEEIPVKEYSIFTHEYWHFLMNISTTVRVRDFALFYQLFPIFSKTLTEEGNGMSDTSVLTAEDKILLSQINDMFIAYNEGGIDNPEELEINNFRIVSEVLGEDAHLTLRDCKVPFKRSKVKIEFDTPQGISQKYMYLNSDYIEESIANSIEKIIYDDGDSIPEIPYLMLSKLSAYFNGEPLSNYELACIGTLSLLTTNPALSLNSLFKDYKALRGFHTMQESIDRLSDEIKPIFSQISNIILEDLISILKVYENREPSYQAIKRVYEKIEMCLYYRERDLLFELNAFRNNILNKEILNYLVFKMVNPCDVLQERQGDENLVNRDFIKSFETDNIKVNSHDVLPYFLNQIMNCQLNYLKAHWAMFALMDSRIATSKCPYYTVCDLPNRIINTDRCLNKPWENFVKNGDNCVYGHAVGNLVGISGLK</sequence>
<dbReference type="Proteomes" id="UP001464555">
    <property type="component" value="Unassembled WGS sequence"/>
</dbReference>
<gene>
    <name evidence="1" type="ORF">AAEO56_13530</name>
</gene>
<evidence type="ECO:0000313" key="1">
    <source>
        <dbReference type="EMBL" id="MEL1245292.1"/>
    </source>
</evidence>